<accession>A0ABT9Z901</accession>
<keyword evidence="1" id="KW-0472">Membrane</keyword>
<sequence length="144" mass="17267">MLQLELYNAIWLFVIIFMLHDFEEIIAVEKWAKRTESMIRNDDKWINNRIWNFWNVNSHSFAKRDVFIFLTMSIITFVKVQYLESTWSSMLFLSFLVFVLLHNLAHVLQTLLLKTYTPGLYTAIFLVTPYTIYLIYRLKSASLI</sequence>
<evidence type="ECO:0000256" key="1">
    <source>
        <dbReference type="SAM" id="Phobius"/>
    </source>
</evidence>
<protein>
    <recommendedName>
        <fullName evidence="4">HXXEE domain-containing protein</fullName>
    </recommendedName>
</protein>
<dbReference type="Proteomes" id="UP001232245">
    <property type="component" value="Unassembled WGS sequence"/>
</dbReference>
<proteinExistence type="predicted"/>
<feature type="transmembrane region" description="Helical" evidence="1">
    <location>
        <begin position="6"/>
        <end position="28"/>
    </location>
</feature>
<keyword evidence="3" id="KW-1185">Reference proteome</keyword>
<dbReference type="Pfam" id="PF13787">
    <property type="entry name" value="HXXEE"/>
    <property type="match status" value="1"/>
</dbReference>
<organism evidence="2 3">
    <name type="scientific">Metabacillus niabensis</name>
    <dbReference type="NCBI Taxonomy" id="324854"/>
    <lineage>
        <taxon>Bacteria</taxon>
        <taxon>Bacillati</taxon>
        <taxon>Bacillota</taxon>
        <taxon>Bacilli</taxon>
        <taxon>Bacillales</taxon>
        <taxon>Bacillaceae</taxon>
        <taxon>Metabacillus</taxon>
    </lineage>
</organism>
<evidence type="ECO:0008006" key="4">
    <source>
        <dbReference type="Google" id="ProtNLM"/>
    </source>
</evidence>
<feature type="transmembrane region" description="Helical" evidence="1">
    <location>
        <begin position="66"/>
        <end position="83"/>
    </location>
</feature>
<evidence type="ECO:0000313" key="2">
    <source>
        <dbReference type="EMBL" id="MDQ0228745.1"/>
    </source>
</evidence>
<dbReference type="InterPro" id="IPR025671">
    <property type="entry name" value="HXXEE"/>
</dbReference>
<feature type="transmembrane region" description="Helical" evidence="1">
    <location>
        <begin position="120"/>
        <end position="138"/>
    </location>
</feature>
<reference evidence="2 3" key="1">
    <citation type="submission" date="2023-07" db="EMBL/GenBank/DDBJ databases">
        <title>Genomic Encyclopedia of Type Strains, Phase IV (KMG-IV): sequencing the most valuable type-strain genomes for metagenomic binning, comparative biology and taxonomic classification.</title>
        <authorList>
            <person name="Goeker M."/>
        </authorList>
    </citation>
    <scope>NUCLEOTIDE SEQUENCE [LARGE SCALE GENOMIC DNA]</scope>
    <source>
        <strain evidence="2 3">DSM 17723</strain>
    </source>
</reference>
<comment type="caution">
    <text evidence="2">The sequence shown here is derived from an EMBL/GenBank/DDBJ whole genome shotgun (WGS) entry which is preliminary data.</text>
</comment>
<name>A0ABT9Z901_9BACI</name>
<dbReference type="RefSeq" id="WP_174880959.1">
    <property type="nucleotide sequence ID" value="NZ_CADEPK010000297.1"/>
</dbReference>
<feature type="transmembrane region" description="Helical" evidence="1">
    <location>
        <begin position="89"/>
        <end position="108"/>
    </location>
</feature>
<keyword evidence="1" id="KW-1133">Transmembrane helix</keyword>
<evidence type="ECO:0000313" key="3">
    <source>
        <dbReference type="Proteomes" id="UP001232245"/>
    </source>
</evidence>
<dbReference type="EMBL" id="JAUSTZ010000038">
    <property type="protein sequence ID" value="MDQ0228745.1"/>
    <property type="molecule type" value="Genomic_DNA"/>
</dbReference>
<keyword evidence="1" id="KW-0812">Transmembrane</keyword>
<gene>
    <name evidence="2" type="ORF">J2S02_005148</name>
</gene>